<gene>
    <name evidence="1" type="ORF">P43SY_011172</name>
</gene>
<evidence type="ECO:0000313" key="2">
    <source>
        <dbReference type="Proteomes" id="UP001209570"/>
    </source>
</evidence>
<sequence length="79" mass="9041">MRVPLQLNTTHNFFICYQLAWLTVAPGQRLLGSEAFIQELVINETTSAREERIQIVRNAPLSANPGRTTVSETIVNEWW</sequence>
<protein>
    <submittedName>
        <fullName evidence="1">Uncharacterized protein</fullName>
    </submittedName>
</protein>
<comment type="caution">
    <text evidence="1">The sequence shown here is derived from an EMBL/GenBank/DDBJ whole genome shotgun (WGS) entry which is preliminary data.</text>
</comment>
<dbReference type="EMBL" id="JAKCXM010001413">
    <property type="protein sequence ID" value="KAJ0390988.1"/>
    <property type="molecule type" value="Genomic_DNA"/>
</dbReference>
<proteinExistence type="predicted"/>
<evidence type="ECO:0000313" key="1">
    <source>
        <dbReference type="EMBL" id="KAJ0390988.1"/>
    </source>
</evidence>
<dbReference type="AlphaFoldDB" id="A0AAD5Q599"/>
<dbReference type="Proteomes" id="UP001209570">
    <property type="component" value="Unassembled WGS sequence"/>
</dbReference>
<organism evidence="1 2">
    <name type="scientific">Pythium insidiosum</name>
    <name type="common">Pythiosis disease agent</name>
    <dbReference type="NCBI Taxonomy" id="114742"/>
    <lineage>
        <taxon>Eukaryota</taxon>
        <taxon>Sar</taxon>
        <taxon>Stramenopiles</taxon>
        <taxon>Oomycota</taxon>
        <taxon>Peronosporomycetes</taxon>
        <taxon>Pythiales</taxon>
        <taxon>Pythiaceae</taxon>
        <taxon>Pythium</taxon>
    </lineage>
</organism>
<accession>A0AAD5Q599</accession>
<keyword evidence="2" id="KW-1185">Reference proteome</keyword>
<name>A0AAD5Q599_PYTIN</name>
<reference evidence="1" key="1">
    <citation type="submission" date="2021-12" db="EMBL/GenBank/DDBJ databases">
        <title>Prjna785345.</title>
        <authorList>
            <person name="Rujirawat T."/>
            <person name="Krajaejun T."/>
        </authorList>
    </citation>
    <scope>NUCLEOTIDE SEQUENCE</scope>
    <source>
        <strain evidence="1">Pi057C3</strain>
    </source>
</reference>